<sequence>MLITFVILAVEDHIELFDAAYTGKLNRFKKAIRKAKDVKGRVSLHAAAGGGSLEVCRYLIEKLKLDVDSKDKDGCTPLYYTVPKGHLDTVRYLLEKGAAADASNHLNHTPLHYAARMGVTKIITLLLSRGVRVDVPTVTGTALQFAAGNGHRDAVKVLLAHGANSNVVHNQGTVSPLISAISIKSWECVELLLQAGADPNAVSYDGYDGNTPLTVAARDGRVDDIKRLLEAGADPNYKTN</sequence>
<dbReference type="SMART" id="SM00248">
    <property type="entry name" value="ANK"/>
    <property type="match status" value="6"/>
</dbReference>
<comment type="caution">
    <text evidence="2">The sequence shown here is derived from an EMBL/GenBank/DDBJ whole genome shotgun (WGS) entry which is preliminary data.</text>
</comment>
<dbReference type="Pfam" id="PF00023">
    <property type="entry name" value="Ank"/>
    <property type="match status" value="1"/>
</dbReference>
<dbReference type="InterPro" id="IPR002110">
    <property type="entry name" value="Ankyrin_rpt"/>
</dbReference>
<protein>
    <submittedName>
        <fullName evidence="2">Uncharacterized protein</fullName>
    </submittedName>
</protein>
<organism evidence="2 3">
    <name type="scientific">Papaver nudicaule</name>
    <name type="common">Iceland poppy</name>
    <dbReference type="NCBI Taxonomy" id="74823"/>
    <lineage>
        <taxon>Eukaryota</taxon>
        <taxon>Viridiplantae</taxon>
        <taxon>Streptophyta</taxon>
        <taxon>Embryophyta</taxon>
        <taxon>Tracheophyta</taxon>
        <taxon>Spermatophyta</taxon>
        <taxon>Magnoliopsida</taxon>
        <taxon>Ranunculales</taxon>
        <taxon>Papaveraceae</taxon>
        <taxon>Papaveroideae</taxon>
        <taxon>Papaver</taxon>
    </lineage>
</organism>
<evidence type="ECO:0000313" key="2">
    <source>
        <dbReference type="EMBL" id="MCL7034496.1"/>
    </source>
</evidence>
<keyword evidence="3" id="KW-1185">Reference proteome</keyword>
<reference evidence="2" key="1">
    <citation type="submission" date="2022-03" db="EMBL/GenBank/DDBJ databases">
        <title>A functionally conserved STORR gene fusion in Papaver species that diverged 16.8 million years ago.</title>
        <authorList>
            <person name="Catania T."/>
        </authorList>
    </citation>
    <scope>NUCLEOTIDE SEQUENCE</scope>
    <source>
        <strain evidence="2">S-191538</strain>
    </source>
</reference>
<dbReference type="SUPFAM" id="SSF48403">
    <property type="entry name" value="Ankyrin repeat"/>
    <property type="match status" value="1"/>
</dbReference>
<feature type="repeat" description="ANK" evidence="1">
    <location>
        <begin position="141"/>
        <end position="170"/>
    </location>
</feature>
<dbReference type="PRINTS" id="PR01415">
    <property type="entry name" value="ANKYRIN"/>
</dbReference>
<feature type="repeat" description="ANK" evidence="1">
    <location>
        <begin position="106"/>
        <end position="138"/>
    </location>
</feature>
<dbReference type="AlphaFoldDB" id="A0AA41SFH7"/>
<feature type="repeat" description="ANK" evidence="1">
    <location>
        <begin position="208"/>
        <end position="240"/>
    </location>
</feature>
<dbReference type="EMBL" id="JAJJMA010145988">
    <property type="protein sequence ID" value="MCL7034496.1"/>
    <property type="molecule type" value="Genomic_DNA"/>
</dbReference>
<evidence type="ECO:0000256" key="1">
    <source>
        <dbReference type="PROSITE-ProRule" id="PRU00023"/>
    </source>
</evidence>
<feature type="repeat" description="ANK" evidence="1">
    <location>
        <begin position="73"/>
        <end position="105"/>
    </location>
</feature>
<dbReference type="PANTHER" id="PTHR46224">
    <property type="entry name" value="ANKYRIN REPEAT FAMILY PROTEIN"/>
    <property type="match status" value="1"/>
</dbReference>
<gene>
    <name evidence="2" type="ORF">MKW94_018523</name>
</gene>
<evidence type="ECO:0000313" key="3">
    <source>
        <dbReference type="Proteomes" id="UP001177140"/>
    </source>
</evidence>
<dbReference type="Pfam" id="PF12796">
    <property type="entry name" value="Ank_2"/>
    <property type="match status" value="2"/>
</dbReference>
<dbReference type="PROSITE" id="PS50088">
    <property type="entry name" value="ANK_REPEAT"/>
    <property type="match status" value="4"/>
</dbReference>
<dbReference type="InterPro" id="IPR051616">
    <property type="entry name" value="Cul2-RING_E3_ligase_SR"/>
</dbReference>
<proteinExistence type="predicted"/>
<dbReference type="Proteomes" id="UP001177140">
    <property type="component" value="Unassembled WGS sequence"/>
</dbReference>
<dbReference type="Gene3D" id="1.25.40.20">
    <property type="entry name" value="Ankyrin repeat-containing domain"/>
    <property type="match status" value="3"/>
</dbReference>
<dbReference type="InterPro" id="IPR036770">
    <property type="entry name" value="Ankyrin_rpt-contain_sf"/>
</dbReference>
<feature type="non-terminal residue" evidence="2">
    <location>
        <position position="1"/>
    </location>
</feature>
<name>A0AA41SFH7_PAPNU</name>
<keyword evidence="1" id="KW-0040">ANK repeat</keyword>
<dbReference type="PANTHER" id="PTHR46224:SF67">
    <property type="entry name" value="HSP70-HSP90 ORGANIZING PROTEIN 3-LIKE"/>
    <property type="match status" value="1"/>
</dbReference>
<dbReference type="PROSITE" id="PS50297">
    <property type="entry name" value="ANK_REP_REGION"/>
    <property type="match status" value="4"/>
</dbReference>
<accession>A0AA41SFH7</accession>